<gene>
    <name evidence="3" type="ORF">K7X08_015874</name>
</gene>
<dbReference type="OrthoDB" id="1248227at2759"/>
<reference evidence="4" key="1">
    <citation type="journal article" date="2023" name="Proc. Natl. Acad. Sci. U.S.A.">
        <title>Genomic and structural basis for evolution of tropane alkaloid biosynthesis.</title>
        <authorList>
            <person name="Wanga Y.-J."/>
            <person name="Taina T."/>
            <person name="Yua J.-Y."/>
            <person name="Lia J."/>
            <person name="Xua B."/>
            <person name="Chenc J."/>
            <person name="D'Auriad J.C."/>
            <person name="Huanga J.-P."/>
            <person name="Huanga S.-X."/>
        </authorList>
    </citation>
    <scope>NUCLEOTIDE SEQUENCE [LARGE SCALE GENOMIC DNA]</scope>
    <source>
        <strain evidence="4">cv. KIB-2019</strain>
    </source>
</reference>
<evidence type="ECO:0000313" key="3">
    <source>
        <dbReference type="EMBL" id="KAJ8532985.1"/>
    </source>
</evidence>
<keyword evidence="4" id="KW-1185">Reference proteome</keyword>
<dbReference type="EMBL" id="JAJAGQ010000020">
    <property type="protein sequence ID" value="KAJ8532985.1"/>
    <property type="molecule type" value="Genomic_DNA"/>
</dbReference>
<organism evidence="3 4">
    <name type="scientific">Anisodus acutangulus</name>
    <dbReference type="NCBI Taxonomy" id="402998"/>
    <lineage>
        <taxon>Eukaryota</taxon>
        <taxon>Viridiplantae</taxon>
        <taxon>Streptophyta</taxon>
        <taxon>Embryophyta</taxon>
        <taxon>Tracheophyta</taxon>
        <taxon>Spermatophyta</taxon>
        <taxon>Magnoliopsida</taxon>
        <taxon>eudicotyledons</taxon>
        <taxon>Gunneridae</taxon>
        <taxon>Pentapetalae</taxon>
        <taxon>asterids</taxon>
        <taxon>lamiids</taxon>
        <taxon>Solanales</taxon>
        <taxon>Solanaceae</taxon>
        <taxon>Solanoideae</taxon>
        <taxon>Hyoscyameae</taxon>
        <taxon>Anisodus</taxon>
    </lineage>
</organism>
<dbReference type="InterPro" id="IPR011990">
    <property type="entry name" value="TPR-like_helical_dom_sf"/>
</dbReference>
<evidence type="ECO:0000256" key="1">
    <source>
        <dbReference type="ARBA" id="ARBA00022737"/>
    </source>
</evidence>
<dbReference type="AlphaFoldDB" id="A0A9Q1QYN2"/>
<dbReference type="SUPFAM" id="SSF57889">
    <property type="entry name" value="Cysteine-rich domain"/>
    <property type="match status" value="2"/>
</dbReference>
<evidence type="ECO:0000259" key="2">
    <source>
        <dbReference type="Pfam" id="PF03107"/>
    </source>
</evidence>
<feature type="domain" description="DC1" evidence="2">
    <location>
        <begin position="66"/>
        <end position="115"/>
    </location>
</feature>
<feature type="domain" description="DC1" evidence="2">
    <location>
        <begin position="126"/>
        <end position="171"/>
    </location>
</feature>
<dbReference type="PANTHER" id="PTHR47841:SF7">
    <property type="entry name" value="CYSTEINE_HISTIDINE-RICH C1 DOMAIN PROTEIN"/>
    <property type="match status" value="1"/>
</dbReference>
<dbReference type="PANTHER" id="PTHR47841">
    <property type="entry name" value="DIACYLGLYCEROL KINASE THETA-LIKE-RELATED"/>
    <property type="match status" value="1"/>
</dbReference>
<name>A0A9Q1QYN2_9SOLA</name>
<evidence type="ECO:0000313" key="4">
    <source>
        <dbReference type="Proteomes" id="UP001152561"/>
    </source>
</evidence>
<protein>
    <recommendedName>
        <fullName evidence="2">DC1 domain-containing protein</fullName>
    </recommendedName>
</protein>
<proteinExistence type="predicted"/>
<dbReference type="Proteomes" id="UP001152561">
    <property type="component" value="Unassembled WGS sequence"/>
</dbReference>
<dbReference type="InterPro" id="IPR004146">
    <property type="entry name" value="DC1"/>
</dbReference>
<dbReference type="Gene3D" id="1.25.40.10">
    <property type="entry name" value="Tetratricopeptide repeat domain"/>
    <property type="match status" value="1"/>
</dbReference>
<accession>A0A9Q1QYN2</accession>
<sequence length="433" mass="48197">MAPLPKNITIQHFTHPKHSLTLFDSNAKYLCDGCKIPGIGKRYRCHGCDFDLHEHCGTCPMNLSSFLHPYHSLKLVVRKPRGDCRLDLICNVCCDSVEGLFYRCELCDFDVHPLCTQFPETLRHVLHQAHPLRLMGSAEPGTCVVCRGVCGASSWRYRCAPCGFDIHMLCVPIRCEKRTTDRGIPTYVPPSVFPQQQYSGGYAYGIPYWHPNPNQIYPSPLNMHHNYIPHSQPQHQNHGQAHTHYGGGRIGQVMFDLVKTLVAASEALAGLYLESYQDDASSVTADMCLQLLETIRLEIGGGGSEFLEARAKALKGLVELVHGNVESAQSFFEGAQGDKGCIGNVALSYGEFLHCMRDFQMARELYQKAMQDVSESKDFTDSQSLSACNMNSEEMLLGATCALGQLEAHLSNFDDAEEILTAALKKAEDRFEI</sequence>
<dbReference type="InterPro" id="IPR046349">
    <property type="entry name" value="C1-like_sf"/>
</dbReference>
<dbReference type="SUPFAM" id="SSF48452">
    <property type="entry name" value="TPR-like"/>
    <property type="match status" value="1"/>
</dbReference>
<comment type="caution">
    <text evidence="3">The sequence shown here is derived from an EMBL/GenBank/DDBJ whole genome shotgun (WGS) entry which is preliminary data.</text>
</comment>
<feature type="domain" description="DC1" evidence="2">
    <location>
        <begin position="13"/>
        <end position="56"/>
    </location>
</feature>
<keyword evidence="1" id="KW-0677">Repeat</keyword>
<dbReference type="Pfam" id="PF03107">
    <property type="entry name" value="C1_2"/>
    <property type="match status" value="3"/>
</dbReference>